<name>A0A5S4W7X9_9BRAD</name>
<organism evidence="2 3">
    <name type="scientific">Bradyrhizobium cytisi</name>
    <dbReference type="NCBI Taxonomy" id="515489"/>
    <lineage>
        <taxon>Bacteria</taxon>
        <taxon>Pseudomonadati</taxon>
        <taxon>Pseudomonadota</taxon>
        <taxon>Alphaproteobacteria</taxon>
        <taxon>Hyphomicrobiales</taxon>
        <taxon>Nitrobacteraceae</taxon>
        <taxon>Bradyrhizobium</taxon>
    </lineage>
</organism>
<dbReference type="InterPro" id="IPR010239">
    <property type="entry name" value="CHP02001"/>
</dbReference>
<keyword evidence="1" id="KW-0732">Signal</keyword>
<dbReference type="AlphaFoldDB" id="A0A5S4W7X9"/>
<dbReference type="Proteomes" id="UP000324853">
    <property type="component" value="Unassembled WGS sequence"/>
</dbReference>
<evidence type="ECO:0000313" key="3">
    <source>
        <dbReference type="Proteomes" id="UP000324853"/>
    </source>
</evidence>
<evidence type="ECO:0000313" key="2">
    <source>
        <dbReference type="EMBL" id="TYL75720.1"/>
    </source>
</evidence>
<evidence type="ECO:0000256" key="1">
    <source>
        <dbReference type="SAM" id="SignalP"/>
    </source>
</evidence>
<dbReference type="NCBIfam" id="TIGR02001">
    <property type="entry name" value="gcw_chp"/>
    <property type="match status" value="1"/>
</dbReference>
<feature type="signal peptide" evidence="1">
    <location>
        <begin position="1"/>
        <end position="25"/>
    </location>
</feature>
<dbReference type="EMBL" id="VSSR01000064">
    <property type="protein sequence ID" value="TYL75720.1"/>
    <property type="molecule type" value="Genomic_DNA"/>
</dbReference>
<gene>
    <name evidence="2" type="ORF">FXB38_32565</name>
</gene>
<reference evidence="2 3" key="1">
    <citation type="submission" date="2019-08" db="EMBL/GenBank/DDBJ databases">
        <title>Bradyrhizobium hipponensis sp. nov., a rhizobium isolated from a Lupinus angustifolius root nodule in Tunisia.</title>
        <authorList>
            <person name="Off K."/>
            <person name="Rejili M."/>
            <person name="Mars M."/>
            <person name="Brachmann A."/>
            <person name="Marin M."/>
        </authorList>
    </citation>
    <scope>NUCLEOTIDE SEQUENCE [LARGE SCALE GENOMIC DNA]</scope>
    <source>
        <strain evidence="2 3">CTAW11</strain>
    </source>
</reference>
<dbReference type="Pfam" id="PF09694">
    <property type="entry name" value="Gcw_chp"/>
    <property type="match status" value="1"/>
</dbReference>
<feature type="chain" id="PRO_5024323373" description="Porin" evidence="1">
    <location>
        <begin position="26"/>
        <end position="346"/>
    </location>
</feature>
<dbReference type="OrthoDB" id="9793561at2"/>
<comment type="caution">
    <text evidence="2">The sequence shown here is derived from an EMBL/GenBank/DDBJ whole genome shotgun (WGS) entry which is preliminary data.</text>
</comment>
<protein>
    <recommendedName>
        <fullName evidence="4">Porin</fullName>
    </recommendedName>
</protein>
<keyword evidence="3" id="KW-1185">Reference proteome</keyword>
<accession>A0A5S4W7X9</accession>
<sequence length="346" mass="36914">MMGIEMKKVTLLATALAMVTGSAFAADLHVKALKAPPPPAFDPWDIAFGGAIMSDYIFRGVTQSNHKPSVAAYFEPRYNINKDLQLYIGVSGESISFANRAAAEIDVYGGIRPTFGAFAFDIGVWGYLYPGGTCYNGGNGGLAVDAGGNPISAECFANFLPNGNVMKKDVSFFEVYGKVTYTINDNWSVGLNEYYSPNFLNSGAWGDYASITAKYTAPSTIFGSSGVGMYVSGEFGRQFLGTSDSFYGTTFTNPGFAGPFPNGIKYADYNTWNVGIGFTYKVFTLDLRYSDTDLNKGNCNAFTSAFNGSGTTNVTAINPTGVGSNWCGTAGIAKLSFDLTAMTNLK</sequence>
<evidence type="ECO:0008006" key="4">
    <source>
        <dbReference type="Google" id="ProtNLM"/>
    </source>
</evidence>
<proteinExistence type="predicted"/>